<dbReference type="AlphaFoldDB" id="A0A7V8FKU8"/>
<protein>
    <recommendedName>
        <fullName evidence="2">Metallo-beta-lactamase domain-containing protein</fullName>
    </recommendedName>
</protein>
<organism evidence="3 4">
    <name type="scientific">Paracidovorax wautersii</name>
    <dbReference type="NCBI Taxonomy" id="1177982"/>
    <lineage>
        <taxon>Bacteria</taxon>
        <taxon>Pseudomonadati</taxon>
        <taxon>Pseudomonadota</taxon>
        <taxon>Betaproteobacteria</taxon>
        <taxon>Burkholderiales</taxon>
        <taxon>Comamonadaceae</taxon>
        <taxon>Paracidovorax</taxon>
    </lineage>
</organism>
<dbReference type="Gene3D" id="3.60.15.10">
    <property type="entry name" value="Ribonuclease Z/Hydroxyacylglutathione hydrolase-like"/>
    <property type="match status" value="1"/>
</dbReference>
<evidence type="ECO:0000313" key="3">
    <source>
        <dbReference type="EMBL" id="KAF1018553.1"/>
    </source>
</evidence>
<accession>A0A7V8FKU8</accession>
<dbReference type="InterPro" id="IPR001279">
    <property type="entry name" value="Metallo-B-lactamas"/>
</dbReference>
<dbReference type="SUPFAM" id="SSF56281">
    <property type="entry name" value="Metallo-hydrolase/oxidoreductase"/>
    <property type="match status" value="1"/>
</dbReference>
<reference evidence="4" key="1">
    <citation type="journal article" date="2020" name="MBio">
        <title>Horizontal gene transfer to a defensive symbiont with a reduced genome amongst a multipartite beetle microbiome.</title>
        <authorList>
            <person name="Waterworth S.C."/>
            <person name="Florez L.V."/>
            <person name="Rees E.R."/>
            <person name="Hertweck C."/>
            <person name="Kaltenpoth M."/>
            <person name="Kwan J.C."/>
        </authorList>
    </citation>
    <scope>NUCLEOTIDE SEQUENCE [LARGE SCALE GENOMIC DNA]</scope>
</reference>
<dbReference type="EMBL" id="WNDQ01000082">
    <property type="protein sequence ID" value="KAF1018553.1"/>
    <property type="molecule type" value="Genomic_DNA"/>
</dbReference>
<feature type="domain" description="Metallo-beta-lactamase" evidence="2">
    <location>
        <begin position="110"/>
        <end position="302"/>
    </location>
</feature>
<feature type="region of interest" description="Disordered" evidence="1">
    <location>
        <begin position="1"/>
        <end position="45"/>
    </location>
</feature>
<evidence type="ECO:0000259" key="2">
    <source>
        <dbReference type="Pfam" id="PF12706"/>
    </source>
</evidence>
<sequence length="369" mass="40583">MSAVSGAAPTAGNESAHASEAVGGTGQDALRWQRGPDGRYRNPVRTPKRSFVQSVRLLWSFFNRPPNRVPTGPLPVQALTREAILAAPDRTLFRLGHSTLLLKLRGGVWLTDPVFVERASFVQWAGPKRFHAPPIAVKDLPEIEGVILSHDHYDHLDRASILALAGKTKRFLAPLGVGDRLIGWGVDVAKVTQLDWWQSTVASGLQLVATPAQHFSGRGLHDANITLWASWVIIDGDQRLFFSGDSGYFEGFKAIGERLGPFDLTMMEAGAYNDQWSDVHMFPEQTVQAHVDLRGKRLLPIHNETFDLAMHTWQDPLERVCALAAERGIEVLTPRIDAPLDMLYPGQTQAWWRSPAADELAGLAGGAVS</sequence>
<comment type="caution">
    <text evidence="3">The sequence shown here is derived from an EMBL/GenBank/DDBJ whole genome shotgun (WGS) entry which is preliminary data.</text>
</comment>
<dbReference type="Pfam" id="PF12706">
    <property type="entry name" value="Lactamase_B_2"/>
    <property type="match status" value="1"/>
</dbReference>
<dbReference type="PANTHER" id="PTHR15032">
    <property type="entry name" value="N-ACYL-PHOSPHATIDYLETHANOLAMINE-HYDROLYZING PHOSPHOLIPASE D"/>
    <property type="match status" value="1"/>
</dbReference>
<dbReference type="PANTHER" id="PTHR15032:SF4">
    <property type="entry name" value="N-ACYL-PHOSPHATIDYLETHANOLAMINE-HYDROLYZING PHOSPHOLIPASE D"/>
    <property type="match status" value="1"/>
</dbReference>
<dbReference type="InterPro" id="IPR036866">
    <property type="entry name" value="RibonucZ/Hydroxyglut_hydro"/>
</dbReference>
<name>A0A7V8FKU8_9BURK</name>
<dbReference type="Proteomes" id="UP000461670">
    <property type="component" value="Unassembled WGS sequence"/>
</dbReference>
<dbReference type="GO" id="GO:0005737">
    <property type="term" value="C:cytoplasm"/>
    <property type="evidence" value="ECO:0007669"/>
    <property type="project" value="TreeGrafter"/>
</dbReference>
<proteinExistence type="predicted"/>
<evidence type="ECO:0000256" key="1">
    <source>
        <dbReference type="SAM" id="MobiDB-lite"/>
    </source>
</evidence>
<evidence type="ECO:0000313" key="4">
    <source>
        <dbReference type="Proteomes" id="UP000461670"/>
    </source>
</evidence>
<gene>
    <name evidence="3" type="ORF">GAK30_03622</name>
</gene>